<dbReference type="RefSeq" id="WP_345318617.1">
    <property type="nucleotide sequence ID" value="NZ_BAABGA010000006.1"/>
</dbReference>
<dbReference type="EMBL" id="BAABGA010000006">
    <property type="protein sequence ID" value="GAA4444239.1"/>
    <property type="molecule type" value="Genomic_DNA"/>
</dbReference>
<evidence type="ECO:0000313" key="1">
    <source>
        <dbReference type="EMBL" id="GAA4444239.1"/>
    </source>
</evidence>
<evidence type="ECO:0008006" key="3">
    <source>
        <dbReference type="Google" id="ProtNLM"/>
    </source>
</evidence>
<protein>
    <recommendedName>
        <fullName evidence="3">Type I restriction endonuclease subunit M</fullName>
    </recommendedName>
</protein>
<accession>A0ABP8M797</accession>
<name>A0ABP8M797_9BACT</name>
<keyword evidence="2" id="KW-1185">Reference proteome</keyword>
<proteinExistence type="predicted"/>
<reference evidence="2" key="1">
    <citation type="journal article" date="2019" name="Int. J. Syst. Evol. Microbiol.">
        <title>The Global Catalogue of Microorganisms (GCM) 10K type strain sequencing project: providing services to taxonomists for standard genome sequencing and annotation.</title>
        <authorList>
            <consortium name="The Broad Institute Genomics Platform"/>
            <consortium name="The Broad Institute Genome Sequencing Center for Infectious Disease"/>
            <person name="Wu L."/>
            <person name="Ma J."/>
        </authorList>
    </citation>
    <scope>NUCLEOTIDE SEQUENCE [LARGE SCALE GENOMIC DNA]</scope>
    <source>
        <strain evidence="2">JCM 17759</strain>
    </source>
</reference>
<gene>
    <name evidence="1" type="ORF">GCM10023156_02330</name>
</gene>
<evidence type="ECO:0000313" key="2">
    <source>
        <dbReference type="Proteomes" id="UP001500840"/>
    </source>
</evidence>
<comment type="caution">
    <text evidence="1">The sequence shown here is derived from an EMBL/GenBank/DDBJ whole genome shotgun (WGS) entry which is preliminary data.</text>
</comment>
<sequence>MSKRLFELGQVVATPGALELLERHSMTPMQFLQRHVTGDFGDLCAEDKEANDEGIWNRERILSSYKISEMEKLWVITEADRSSTCCLLPEEY</sequence>
<organism evidence="1 2">
    <name type="scientific">Novipirellula rosea</name>
    <dbReference type="NCBI Taxonomy" id="1031540"/>
    <lineage>
        <taxon>Bacteria</taxon>
        <taxon>Pseudomonadati</taxon>
        <taxon>Planctomycetota</taxon>
        <taxon>Planctomycetia</taxon>
        <taxon>Pirellulales</taxon>
        <taxon>Pirellulaceae</taxon>
        <taxon>Novipirellula</taxon>
    </lineage>
</organism>
<dbReference type="Proteomes" id="UP001500840">
    <property type="component" value="Unassembled WGS sequence"/>
</dbReference>